<dbReference type="HOGENOM" id="CLU_005854_1_1_1"/>
<gene>
    <name evidence="7" type="ORF">PAXRUDRAFT_13891</name>
</gene>
<evidence type="ECO:0000256" key="2">
    <source>
        <dbReference type="ARBA" id="ARBA00022729"/>
    </source>
</evidence>
<dbReference type="SUPFAM" id="SSF56300">
    <property type="entry name" value="Metallo-dependent phosphatases"/>
    <property type="match status" value="1"/>
</dbReference>
<comment type="similarity">
    <text evidence="1 3">Belongs to the 5'-nucleotidase family.</text>
</comment>
<dbReference type="InterPro" id="IPR029052">
    <property type="entry name" value="Metallo-depent_PP-like"/>
</dbReference>
<feature type="region of interest" description="Disordered" evidence="4">
    <location>
        <begin position="569"/>
        <end position="596"/>
    </location>
</feature>
<dbReference type="Proteomes" id="UP000054538">
    <property type="component" value="Unassembled WGS sequence"/>
</dbReference>
<feature type="domain" description="Calcineurin-like phosphoesterase" evidence="5">
    <location>
        <begin position="21"/>
        <end position="260"/>
    </location>
</feature>
<evidence type="ECO:0000256" key="3">
    <source>
        <dbReference type="RuleBase" id="RU362119"/>
    </source>
</evidence>
<organism evidence="7 8">
    <name type="scientific">Paxillus rubicundulus Ve08.2h10</name>
    <dbReference type="NCBI Taxonomy" id="930991"/>
    <lineage>
        <taxon>Eukaryota</taxon>
        <taxon>Fungi</taxon>
        <taxon>Dikarya</taxon>
        <taxon>Basidiomycota</taxon>
        <taxon>Agaricomycotina</taxon>
        <taxon>Agaricomycetes</taxon>
        <taxon>Agaricomycetidae</taxon>
        <taxon>Boletales</taxon>
        <taxon>Paxilineae</taxon>
        <taxon>Paxillaceae</taxon>
        <taxon>Paxillus</taxon>
    </lineage>
</organism>
<dbReference type="PANTHER" id="PTHR11575:SF48">
    <property type="entry name" value="5'-NUCLEOTIDASE"/>
    <property type="match status" value="1"/>
</dbReference>
<evidence type="ECO:0000313" key="8">
    <source>
        <dbReference type="Proteomes" id="UP000054538"/>
    </source>
</evidence>
<dbReference type="GO" id="GO:0009166">
    <property type="term" value="P:nucleotide catabolic process"/>
    <property type="evidence" value="ECO:0007669"/>
    <property type="project" value="InterPro"/>
</dbReference>
<dbReference type="Gene3D" id="3.60.21.10">
    <property type="match status" value="1"/>
</dbReference>
<reference evidence="8" key="2">
    <citation type="submission" date="2015-01" db="EMBL/GenBank/DDBJ databases">
        <title>Evolutionary Origins and Diversification of the Mycorrhizal Mutualists.</title>
        <authorList>
            <consortium name="DOE Joint Genome Institute"/>
            <consortium name="Mycorrhizal Genomics Consortium"/>
            <person name="Kohler A."/>
            <person name="Kuo A."/>
            <person name="Nagy L.G."/>
            <person name="Floudas D."/>
            <person name="Copeland A."/>
            <person name="Barry K.W."/>
            <person name="Cichocki N."/>
            <person name="Veneault-Fourrey C."/>
            <person name="LaButti K."/>
            <person name="Lindquist E.A."/>
            <person name="Lipzen A."/>
            <person name="Lundell T."/>
            <person name="Morin E."/>
            <person name="Murat C."/>
            <person name="Riley R."/>
            <person name="Ohm R."/>
            <person name="Sun H."/>
            <person name="Tunlid A."/>
            <person name="Henrissat B."/>
            <person name="Grigoriev I.V."/>
            <person name="Hibbett D.S."/>
            <person name="Martin F."/>
        </authorList>
    </citation>
    <scope>NUCLEOTIDE SEQUENCE [LARGE SCALE GENOMIC DNA]</scope>
    <source>
        <strain evidence="8">Ve08.2h10</strain>
    </source>
</reference>
<dbReference type="AlphaFoldDB" id="A0A0D0E2V6"/>
<accession>A0A0D0E2V6</accession>
<dbReference type="OrthoDB" id="10252235at2759"/>
<protein>
    <submittedName>
        <fullName evidence="7">Unplaced genomic scaffold scaffold_589, whole genome shotgun sequence</fullName>
    </submittedName>
</protein>
<sequence length="654" mass="72346">MSTVSKDSSSKPTPTRGSIELRIAHFNDVYQVADHLVTRDDGTQDNVNAAKFATLLKGITEQWEERRDGKKEGLTLFSGDLFSPSLASSITKGWHMTSVLNTLKVDAAVVGNHEFDFGYNHLSKLAKDTVAPWLLSNIIDTQTNGVPFPFKKYHIEERLGVRIGFIGLVQEEWVTTISKWPQHFEYRQMATVGKELSILLRDSAGAQKCDFIIALTHSHTSNDITLAKELFALSPSAPGYANIASKHGVDLLLGGHDHYYWASKGVTSWADYDVQQDIAGAASDEGDVLVVKSGSDFGDLSEIILKLKNTPSGSVRKKVIERKRHFTKEDTEEDEYMKRVVAHELPDIFEAMKVSILWTEVALDVRSEHIRCEESPIGNWIADSLREAYDDTLVNLGRKVKADGVIATAGELRGNGYFTASRPLTLLDLKRILLYDNPVVALELGGETLWAAMESGLSKWPDPAGRFPAISGFRVSWNGSLQSGHRVLGIWLQEKSTENGRPKVTERPVQRTSDPKYVILVGGYIAKGNDGYDVLNDKEKVKVILDEEDGNAKSKFLLVQEFLEELCHSAPKKSEREDTSSLDPFAKLRTRPQATSSDIGGTAIVTISLEKAIGNASHPSQYDAGDEEETETENLPRIHPVVDGRLKNEAGATR</sequence>
<keyword evidence="8" id="KW-1185">Reference proteome</keyword>
<keyword evidence="2" id="KW-0732">Signal</keyword>
<dbReference type="InterPro" id="IPR008334">
    <property type="entry name" value="5'-Nucleotdase_C"/>
</dbReference>
<dbReference type="InterPro" id="IPR006179">
    <property type="entry name" value="5_nucleotidase/apyrase"/>
</dbReference>
<dbReference type="Pfam" id="PF00149">
    <property type="entry name" value="Metallophos"/>
    <property type="match status" value="1"/>
</dbReference>
<evidence type="ECO:0000256" key="1">
    <source>
        <dbReference type="ARBA" id="ARBA00006654"/>
    </source>
</evidence>
<evidence type="ECO:0000256" key="4">
    <source>
        <dbReference type="SAM" id="MobiDB-lite"/>
    </source>
</evidence>
<dbReference type="InterPro" id="IPR036907">
    <property type="entry name" value="5'-Nucleotdase_C_sf"/>
</dbReference>
<dbReference type="GO" id="GO:0000166">
    <property type="term" value="F:nucleotide binding"/>
    <property type="evidence" value="ECO:0007669"/>
    <property type="project" value="UniProtKB-KW"/>
</dbReference>
<feature type="domain" description="5'-Nucleotidase C-terminal" evidence="6">
    <location>
        <begin position="366"/>
        <end position="536"/>
    </location>
</feature>
<dbReference type="STRING" id="930991.A0A0D0E2V6"/>
<evidence type="ECO:0000259" key="6">
    <source>
        <dbReference type="Pfam" id="PF02872"/>
    </source>
</evidence>
<evidence type="ECO:0000313" key="7">
    <source>
        <dbReference type="EMBL" id="KIK91235.1"/>
    </source>
</evidence>
<keyword evidence="3" id="KW-0378">Hydrolase</keyword>
<dbReference type="SUPFAM" id="SSF55816">
    <property type="entry name" value="5'-nucleotidase (syn. UDP-sugar hydrolase), C-terminal domain"/>
    <property type="match status" value="1"/>
</dbReference>
<keyword evidence="3" id="KW-0547">Nucleotide-binding</keyword>
<dbReference type="InParanoid" id="A0A0D0E2V6"/>
<dbReference type="Gene3D" id="3.90.780.10">
    <property type="entry name" value="5'-Nucleotidase, C-terminal domain"/>
    <property type="match status" value="1"/>
</dbReference>
<dbReference type="PRINTS" id="PR01607">
    <property type="entry name" value="APYRASEFAMLY"/>
</dbReference>
<dbReference type="EMBL" id="KN825411">
    <property type="protein sequence ID" value="KIK91235.1"/>
    <property type="molecule type" value="Genomic_DNA"/>
</dbReference>
<dbReference type="InterPro" id="IPR004843">
    <property type="entry name" value="Calcineurin-like_PHP"/>
</dbReference>
<name>A0A0D0E2V6_9AGAM</name>
<feature type="compositionally biased region" description="Basic and acidic residues" evidence="4">
    <location>
        <begin position="634"/>
        <end position="648"/>
    </location>
</feature>
<evidence type="ECO:0000259" key="5">
    <source>
        <dbReference type="Pfam" id="PF00149"/>
    </source>
</evidence>
<reference evidence="7 8" key="1">
    <citation type="submission" date="2014-04" db="EMBL/GenBank/DDBJ databases">
        <authorList>
            <consortium name="DOE Joint Genome Institute"/>
            <person name="Kuo A."/>
            <person name="Kohler A."/>
            <person name="Jargeat P."/>
            <person name="Nagy L.G."/>
            <person name="Floudas D."/>
            <person name="Copeland A."/>
            <person name="Barry K.W."/>
            <person name="Cichocki N."/>
            <person name="Veneault-Fourrey C."/>
            <person name="LaButti K."/>
            <person name="Lindquist E.A."/>
            <person name="Lipzen A."/>
            <person name="Lundell T."/>
            <person name="Morin E."/>
            <person name="Murat C."/>
            <person name="Sun H."/>
            <person name="Tunlid A."/>
            <person name="Henrissat B."/>
            <person name="Grigoriev I.V."/>
            <person name="Hibbett D.S."/>
            <person name="Martin F."/>
            <person name="Nordberg H.P."/>
            <person name="Cantor M.N."/>
            <person name="Hua S.X."/>
        </authorList>
    </citation>
    <scope>NUCLEOTIDE SEQUENCE [LARGE SCALE GENOMIC DNA]</scope>
    <source>
        <strain evidence="7 8">Ve08.2h10</strain>
    </source>
</reference>
<proteinExistence type="inferred from homology"/>
<dbReference type="PANTHER" id="PTHR11575">
    <property type="entry name" value="5'-NUCLEOTIDASE-RELATED"/>
    <property type="match status" value="1"/>
</dbReference>
<dbReference type="Pfam" id="PF02872">
    <property type="entry name" value="5_nucleotid_C"/>
    <property type="match status" value="1"/>
</dbReference>
<feature type="region of interest" description="Disordered" evidence="4">
    <location>
        <begin position="615"/>
        <end position="654"/>
    </location>
</feature>
<dbReference type="GO" id="GO:0016787">
    <property type="term" value="F:hydrolase activity"/>
    <property type="evidence" value="ECO:0007669"/>
    <property type="project" value="UniProtKB-KW"/>
</dbReference>